<protein>
    <submittedName>
        <fullName evidence="9">MFS transporter</fullName>
    </submittedName>
</protein>
<dbReference type="GO" id="GO:0022857">
    <property type="term" value="F:transmembrane transporter activity"/>
    <property type="evidence" value="ECO:0007669"/>
    <property type="project" value="InterPro"/>
</dbReference>
<organism evidence="9 10">
    <name type="scientific">Paenibacillus mellifer</name>
    <dbReference type="NCBI Taxonomy" id="2937794"/>
    <lineage>
        <taxon>Bacteria</taxon>
        <taxon>Bacillati</taxon>
        <taxon>Bacillota</taxon>
        <taxon>Bacilli</taxon>
        <taxon>Bacillales</taxon>
        <taxon>Paenibacillaceae</taxon>
        <taxon>Paenibacillus</taxon>
    </lineage>
</organism>
<dbReference type="EMBL" id="JALPRK010000004">
    <property type="protein sequence ID" value="MCK8486795.1"/>
    <property type="molecule type" value="Genomic_DNA"/>
</dbReference>
<evidence type="ECO:0000256" key="5">
    <source>
        <dbReference type="ARBA" id="ARBA00022989"/>
    </source>
</evidence>
<accession>A0A9X1XWC2</accession>
<evidence type="ECO:0000313" key="9">
    <source>
        <dbReference type="EMBL" id="MCK8486795.1"/>
    </source>
</evidence>
<dbReference type="PROSITE" id="PS50850">
    <property type="entry name" value="MFS"/>
    <property type="match status" value="1"/>
</dbReference>
<dbReference type="Proteomes" id="UP001139534">
    <property type="component" value="Unassembled WGS sequence"/>
</dbReference>
<comment type="subcellular location">
    <subcellularLocation>
        <location evidence="1">Cell membrane</location>
        <topology evidence="1">Multi-pass membrane protein</topology>
    </subcellularLocation>
</comment>
<dbReference type="InterPro" id="IPR020846">
    <property type="entry name" value="MFS_dom"/>
</dbReference>
<feature type="transmembrane region" description="Helical" evidence="7">
    <location>
        <begin position="166"/>
        <end position="186"/>
    </location>
</feature>
<evidence type="ECO:0000256" key="3">
    <source>
        <dbReference type="ARBA" id="ARBA00022475"/>
    </source>
</evidence>
<feature type="transmembrane region" description="Helical" evidence="7">
    <location>
        <begin position="105"/>
        <end position="129"/>
    </location>
</feature>
<feature type="transmembrane region" description="Helical" evidence="7">
    <location>
        <begin position="12"/>
        <end position="39"/>
    </location>
</feature>
<feature type="transmembrane region" description="Helical" evidence="7">
    <location>
        <begin position="363"/>
        <end position="385"/>
    </location>
</feature>
<dbReference type="PANTHER" id="PTHR23521:SF2">
    <property type="entry name" value="TRANSPORTER MFS SUPERFAMILY"/>
    <property type="match status" value="1"/>
</dbReference>
<evidence type="ECO:0000259" key="8">
    <source>
        <dbReference type="PROSITE" id="PS50850"/>
    </source>
</evidence>
<keyword evidence="3" id="KW-1003">Cell membrane</keyword>
<evidence type="ECO:0000256" key="7">
    <source>
        <dbReference type="SAM" id="Phobius"/>
    </source>
</evidence>
<dbReference type="AlphaFoldDB" id="A0A9X1XWC2"/>
<proteinExistence type="predicted"/>
<feature type="transmembrane region" description="Helical" evidence="7">
    <location>
        <begin position="332"/>
        <end position="351"/>
    </location>
</feature>
<dbReference type="InterPro" id="IPR047200">
    <property type="entry name" value="MFS_YcaD-like"/>
</dbReference>
<dbReference type="PANTHER" id="PTHR23521">
    <property type="entry name" value="TRANSPORTER MFS SUPERFAMILY"/>
    <property type="match status" value="1"/>
</dbReference>
<dbReference type="Pfam" id="PF07690">
    <property type="entry name" value="MFS_1"/>
    <property type="match status" value="1"/>
</dbReference>
<evidence type="ECO:0000256" key="1">
    <source>
        <dbReference type="ARBA" id="ARBA00004651"/>
    </source>
</evidence>
<keyword evidence="10" id="KW-1185">Reference proteome</keyword>
<name>A0A9X1XWC2_9BACL</name>
<dbReference type="GO" id="GO:0005886">
    <property type="term" value="C:plasma membrane"/>
    <property type="evidence" value="ECO:0007669"/>
    <property type="project" value="UniProtKB-SubCell"/>
</dbReference>
<evidence type="ECO:0000313" key="10">
    <source>
        <dbReference type="Proteomes" id="UP001139534"/>
    </source>
</evidence>
<comment type="caution">
    <text evidence="9">The sequence shown here is derived from an EMBL/GenBank/DDBJ whole genome shotgun (WGS) entry which is preliminary data.</text>
</comment>
<reference evidence="9" key="1">
    <citation type="submission" date="2022-04" db="EMBL/GenBank/DDBJ databases">
        <authorList>
            <person name="Seo M.-J."/>
        </authorList>
    </citation>
    <scope>NUCLEOTIDE SEQUENCE</scope>
    <source>
        <strain evidence="9">MBLB2552</strain>
    </source>
</reference>
<evidence type="ECO:0000256" key="4">
    <source>
        <dbReference type="ARBA" id="ARBA00022692"/>
    </source>
</evidence>
<feature type="transmembrane region" description="Helical" evidence="7">
    <location>
        <begin position="51"/>
        <end position="68"/>
    </location>
</feature>
<dbReference type="PROSITE" id="PS00216">
    <property type="entry name" value="SUGAR_TRANSPORT_1"/>
    <property type="match status" value="1"/>
</dbReference>
<keyword evidence="6 7" id="KW-0472">Membrane</keyword>
<feature type="domain" description="Major facilitator superfamily (MFS) profile" evidence="8">
    <location>
        <begin position="14"/>
        <end position="390"/>
    </location>
</feature>
<feature type="transmembrane region" description="Helical" evidence="7">
    <location>
        <begin position="302"/>
        <end position="325"/>
    </location>
</feature>
<feature type="transmembrane region" description="Helical" evidence="7">
    <location>
        <begin position="80"/>
        <end position="99"/>
    </location>
</feature>
<sequence>MNLLTSRTHRLFTPTFILIAVIVIAGLSQGLLLPVLSIFMEERGISSSVNGLHAAALYVGSFAMSLVAEKLLRRTGFKPLLLGGIVLVMLALPVFPLVSDLRLWFILRLLVGIGDSAIHFTSQLWIILVSPPDKRGRNISLYGMSYGLGFSIGPLGIRLLEFGHAVPFVILALLFLAIVLLAAVYLPNRAPEPVRQEEPGAPRKIPHIYRLAWFALLPSLLYGYMEASMNSNFPIYGLRSGLSAADIAALLPFFGIGGLILQLPLGMLSDRYGRKKVLMAAGMTGGLLFLAVPLAGNHFMALLLLFMGAGGLVGSFFSLGLAYAADLLPRHLLPVANVIASFHFNFGSIVGPNLGGAAMQLGAAPLLFLLLGLAYLLFSASGFAFKSELGKKSANMNRL</sequence>
<feature type="transmembrane region" description="Helical" evidence="7">
    <location>
        <begin position="141"/>
        <end position="160"/>
    </location>
</feature>
<feature type="transmembrane region" description="Helical" evidence="7">
    <location>
        <begin position="245"/>
        <end position="265"/>
    </location>
</feature>
<dbReference type="InterPro" id="IPR011701">
    <property type="entry name" value="MFS"/>
</dbReference>
<evidence type="ECO:0000256" key="2">
    <source>
        <dbReference type="ARBA" id="ARBA00022448"/>
    </source>
</evidence>
<dbReference type="CDD" id="cd17477">
    <property type="entry name" value="MFS_YcaD_like"/>
    <property type="match status" value="1"/>
</dbReference>
<feature type="transmembrane region" description="Helical" evidence="7">
    <location>
        <begin position="207"/>
        <end position="225"/>
    </location>
</feature>
<gene>
    <name evidence="9" type="ORF">M0651_06350</name>
</gene>
<dbReference type="Gene3D" id="1.20.1250.20">
    <property type="entry name" value="MFS general substrate transporter like domains"/>
    <property type="match status" value="2"/>
</dbReference>
<keyword evidence="4 7" id="KW-0812">Transmembrane</keyword>
<dbReference type="InterPro" id="IPR036259">
    <property type="entry name" value="MFS_trans_sf"/>
</dbReference>
<dbReference type="InterPro" id="IPR005829">
    <property type="entry name" value="Sugar_transporter_CS"/>
</dbReference>
<keyword evidence="2" id="KW-0813">Transport</keyword>
<dbReference type="SUPFAM" id="SSF103473">
    <property type="entry name" value="MFS general substrate transporter"/>
    <property type="match status" value="1"/>
</dbReference>
<dbReference type="RefSeq" id="WP_248551001.1">
    <property type="nucleotide sequence ID" value="NZ_JALPRK010000004.1"/>
</dbReference>
<evidence type="ECO:0000256" key="6">
    <source>
        <dbReference type="ARBA" id="ARBA00023136"/>
    </source>
</evidence>
<keyword evidence="5 7" id="KW-1133">Transmembrane helix</keyword>
<feature type="transmembrane region" description="Helical" evidence="7">
    <location>
        <begin position="277"/>
        <end position="296"/>
    </location>
</feature>